<dbReference type="Proteomes" id="UP001501074">
    <property type="component" value="Unassembled WGS sequence"/>
</dbReference>
<feature type="domain" description="N-acetyltransferase" evidence="3">
    <location>
        <begin position="6"/>
        <end position="176"/>
    </location>
</feature>
<dbReference type="Pfam" id="PF00583">
    <property type="entry name" value="Acetyltransf_1"/>
    <property type="match status" value="1"/>
</dbReference>
<dbReference type="PROSITE" id="PS51186">
    <property type="entry name" value="GNAT"/>
    <property type="match status" value="1"/>
</dbReference>
<dbReference type="InterPro" id="IPR050832">
    <property type="entry name" value="Bact_Acetyltransf"/>
</dbReference>
<dbReference type="PANTHER" id="PTHR43877:SF2">
    <property type="entry name" value="AMINOALKYLPHOSPHONATE N-ACETYLTRANSFERASE-RELATED"/>
    <property type="match status" value="1"/>
</dbReference>
<evidence type="ECO:0000256" key="2">
    <source>
        <dbReference type="ARBA" id="ARBA00023315"/>
    </source>
</evidence>
<reference evidence="5" key="1">
    <citation type="journal article" date="2019" name="Int. J. Syst. Evol. Microbiol.">
        <title>The Global Catalogue of Microorganisms (GCM) 10K type strain sequencing project: providing services to taxonomists for standard genome sequencing and annotation.</title>
        <authorList>
            <consortium name="The Broad Institute Genomics Platform"/>
            <consortium name="The Broad Institute Genome Sequencing Center for Infectious Disease"/>
            <person name="Wu L."/>
            <person name="Ma J."/>
        </authorList>
    </citation>
    <scope>NUCLEOTIDE SEQUENCE [LARGE SCALE GENOMIC DNA]</scope>
    <source>
        <strain evidence="5">JCM 16902</strain>
    </source>
</reference>
<keyword evidence="2" id="KW-0012">Acyltransferase</keyword>
<dbReference type="PANTHER" id="PTHR43877">
    <property type="entry name" value="AMINOALKYLPHOSPHONATE N-ACETYLTRANSFERASE-RELATED-RELATED"/>
    <property type="match status" value="1"/>
</dbReference>
<dbReference type="Gene3D" id="3.40.630.30">
    <property type="match status" value="1"/>
</dbReference>
<name>A0ABP6ZVA3_9ACTN</name>
<proteinExistence type="predicted"/>
<dbReference type="SUPFAM" id="SSF55729">
    <property type="entry name" value="Acyl-CoA N-acyltransferases (Nat)"/>
    <property type="match status" value="1"/>
</dbReference>
<organism evidence="4 5">
    <name type="scientific">Kineosporia mesophila</name>
    <dbReference type="NCBI Taxonomy" id="566012"/>
    <lineage>
        <taxon>Bacteria</taxon>
        <taxon>Bacillati</taxon>
        <taxon>Actinomycetota</taxon>
        <taxon>Actinomycetes</taxon>
        <taxon>Kineosporiales</taxon>
        <taxon>Kineosporiaceae</taxon>
        <taxon>Kineosporia</taxon>
    </lineage>
</organism>
<evidence type="ECO:0000313" key="5">
    <source>
        <dbReference type="Proteomes" id="UP001501074"/>
    </source>
</evidence>
<dbReference type="CDD" id="cd04301">
    <property type="entry name" value="NAT_SF"/>
    <property type="match status" value="1"/>
</dbReference>
<evidence type="ECO:0000256" key="1">
    <source>
        <dbReference type="ARBA" id="ARBA00022679"/>
    </source>
</evidence>
<dbReference type="InterPro" id="IPR000182">
    <property type="entry name" value="GNAT_dom"/>
</dbReference>
<keyword evidence="5" id="KW-1185">Reference proteome</keyword>
<protein>
    <submittedName>
        <fullName evidence="4">GNAT family N-acetyltransferase</fullName>
    </submittedName>
</protein>
<evidence type="ECO:0000313" key="4">
    <source>
        <dbReference type="EMBL" id="GAA3618310.1"/>
    </source>
</evidence>
<dbReference type="InterPro" id="IPR016181">
    <property type="entry name" value="Acyl_CoA_acyltransferase"/>
</dbReference>
<sequence length="181" mass="19946">MPQEPVVLRPRTEADVTTAAVQLRTVHEQDGYPSLWPDDPQKWLSPPGTAAAWVAVETADRDRVLGHLCVVTGVDDPAATALARSTGRTETELAGVSRLFVTPAARGRGLRLGERLLGEARAWARDHHRLLMLDVVEDGGSAVALYERLGWQQADRRVADWATPDGRYLPMRIYLAPPDHD</sequence>
<dbReference type="EMBL" id="BAAAZO010000006">
    <property type="protein sequence ID" value="GAA3618310.1"/>
    <property type="molecule type" value="Genomic_DNA"/>
</dbReference>
<accession>A0ABP6ZVA3</accession>
<comment type="caution">
    <text evidence="4">The sequence shown here is derived from an EMBL/GenBank/DDBJ whole genome shotgun (WGS) entry which is preliminary data.</text>
</comment>
<gene>
    <name evidence="4" type="ORF">GCM10022223_38800</name>
</gene>
<evidence type="ECO:0000259" key="3">
    <source>
        <dbReference type="PROSITE" id="PS51186"/>
    </source>
</evidence>
<keyword evidence="1" id="KW-0808">Transferase</keyword>
<dbReference type="RefSeq" id="WP_231480789.1">
    <property type="nucleotide sequence ID" value="NZ_BAAAZO010000006.1"/>
</dbReference>